<feature type="region of interest" description="Disordered" evidence="1">
    <location>
        <begin position="1"/>
        <end position="22"/>
    </location>
</feature>
<dbReference type="Proteomes" id="UP000794436">
    <property type="component" value="Unassembled WGS sequence"/>
</dbReference>
<reference evidence="3" key="1">
    <citation type="submission" date="2019-03" db="EMBL/GenBank/DDBJ databases">
        <title>Long read genome sequence of the mycoparasitic Pythium oligandrum ATCC 38472 isolated from sugarbeet rhizosphere.</title>
        <authorList>
            <person name="Gaulin E."/>
        </authorList>
    </citation>
    <scope>NUCLEOTIDE SEQUENCE</scope>
    <source>
        <strain evidence="3">ATCC 38472_TT</strain>
    </source>
</reference>
<dbReference type="AlphaFoldDB" id="A0A8K1CD35"/>
<feature type="domain" description="Nuclear factor related to kappa-B-binding protein second winged helix" evidence="2">
    <location>
        <begin position="435"/>
        <end position="567"/>
    </location>
</feature>
<organism evidence="3 4">
    <name type="scientific">Pythium oligandrum</name>
    <name type="common">Mycoparasitic fungus</name>
    <dbReference type="NCBI Taxonomy" id="41045"/>
    <lineage>
        <taxon>Eukaryota</taxon>
        <taxon>Sar</taxon>
        <taxon>Stramenopiles</taxon>
        <taxon>Oomycota</taxon>
        <taxon>Peronosporomycetes</taxon>
        <taxon>Pythiales</taxon>
        <taxon>Pythiaceae</taxon>
        <taxon>Pythium</taxon>
    </lineage>
</organism>
<sequence length="599" mass="66116">MAAMETPAHASGRRTKRLTDPSASVFYPRSKVLVTGPVQFESDDEEEDEATSTSPAVYTELDETKKWSQVAYADSKADGGVEAVEFAPGQLQALLQLIPSNAWDTLLSAEDRRVLSAHLPQLQGWNGLASDEAQRIAVQLLLSGENFDFGNPLANLCQRVYDGQQTREAVASCLAANASGALADSERRRDLLRRRLKSIGNVRDAFLAAKGVNKRPASVISPSTTQKRQRTSSDFTVIARDSTQNRGHDTPVVPQSSLFLAIRAAFSLADQGLTKEQVYEFLEKEYPERIPTTDDLFLRLDSRSYVEAAIAMLTSNQTEGEANAGFSFIEEGPASNTFRWISETSDTKTEDEWLLFLENVFRKPIQGSSINYGAQSSAIKSMHRSMWKIWSKDAATILSRTDPLFNEAQADAASHPSQLLKNALVPTSDKVNDTEAFRTQEEQRYGHPKRTFAYEVGGNRVTVGPAFALPRSQLDAAVLVSNAPVAVTTLTLVYDACARLHEQKGTRADIKNLLMQSQFVQPSVKEAILDQAVAAALNELERIFPQDASSSCVHFEVERCIWVYDHAPDKWTVEEVSQDEDHESGSGTPAKLSIRNLLH</sequence>
<name>A0A8K1CD35_PYTOL</name>
<evidence type="ECO:0000313" key="3">
    <source>
        <dbReference type="EMBL" id="TMW60701.1"/>
    </source>
</evidence>
<dbReference type="Pfam" id="PF25793">
    <property type="entry name" value="WHD_2nd_NFRKB"/>
    <property type="match status" value="1"/>
</dbReference>
<gene>
    <name evidence="3" type="ORF">Poli38472_000743</name>
</gene>
<keyword evidence="4" id="KW-1185">Reference proteome</keyword>
<evidence type="ECO:0000259" key="2">
    <source>
        <dbReference type="Pfam" id="PF25793"/>
    </source>
</evidence>
<dbReference type="CDD" id="cd21865">
    <property type="entry name" value="DEUBAD_NFRKB"/>
    <property type="match status" value="1"/>
</dbReference>
<evidence type="ECO:0000256" key="1">
    <source>
        <dbReference type="SAM" id="MobiDB-lite"/>
    </source>
</evidence>
<dbReference type="PANTHER" id="PTHR13052">
    <property type="entry name" value="NFRKB-RELATED"/>
    <property type="match status" value="1"/>
</dbReference>
<dbReference type="InterPro" id="IPR024867">
    <property type="entry name" value="NFRKB"/>
</dbReference>
<comment type="caution">
    <text evidence="3">The sequence shown here is derived from an EMBL/GenBank/DDBJ whole genome shotgun (WGS) entry which is preliminary data.</text>
</comment>
<dbReference type="PANTHER" id="PTHR13052:SF3">
    <property type="entry name" value="NUCLEAR FACTOR RELATED TO KAPPA-B-BINDING PROTEIN"/>
    <property type="match status" value="1"/>
</dbReference>
<protein>
    <recommendedName>
        <fullName evidence="2">Nuclear factor related to kappa-B-binding protein second winged helix domain-containing protein</fullName>
    </recommendedName>
</protein>
<dbReference type="EMBL" id="SPLM01000108">
    <property type="protein sequence ID" value="TMW60701.1"/>
    <property type="molecule type" value="Genomic_DNA"/>
</dbReference>
<accession>A0A8K1CD35</accession>
<dbReference type="InterPro" id="IPR057748">
    <property type="entry name" value="NFRKB_WH_2"/>
</dbReference>
<dbReference type="OrthoDB" id="70874at2759"/>
<proteinExistence type="predicted"/>
<feature type="region of interest" description="Disordered" evidence="1">
    <location>
        <begin position="576"/>
        <end position="599"/>
    </location>
</feature>
<dbReference type="GO" id="GO:0031011">
    <property type="term" value="C:Ino80 complex"/>
    <property type="evidence" value="ECO:0007669"/>
    <property type="project" value="InterPro"/>
</dbReference>
<dbReference type="GO" id="GO:0002020">
    <property type="term" value="F:protease binding"/>
    <property type="evidence" value="ECO:0007669"/>
    <property type="project" value="TreeGrafter"/>
</dbReference>
<evidence type="ECO:0000313" key="4">
    <source>
        <dbReference type="Proteomes" id="UP000794436"/>
    </source>
</evidence>